<dbReference type="PANTHER" id="PTHR11709:SF394">
    <property type="entry name" value="FI03373P-RELATED"/>
    <property type="match status" value="1"/>
</dbReference>
<dbReference type="EMBL" id="LAZP02000088">
    <property type="protein sequence ID" value="PFH61132.1"/>
    <property type="molecule type" value="Genomic_DNA"/>
</dbReference>
<dbReference type="InterPro" id="IPR011706">
    <property type="entry name" value="Cu-oxidase_C"/>
</dbReference>
<evidence type="ECO:0008006" key="13">
    <source>
        <dbReference type="Google" id="ProtNLM"/>
    </source>
</evidence>
<dbReference type="Pfam" id="PF07732">
    <property type="entry name" value="Cu-oxidase_3"/>
    <property type="match status" value="1"/>
</dbReference>
<dbReference type="Pfam" id="PF07731">
    <property type="entry name" value="Cu-oxidase_2"/>
    <property type="match status" value="1"/>
</dbReference>
<dbReference type="Proteomes" id="UP000037136">
    <property type="component" value="Unassembled WGS sequence"/>
</dbReference>
<proteinExistence type="inferred from homology"/>
<feature type="domain" description="Plastocyanin-like" evidence="8">
    <location>
        <begin position="164"/>
        <end position="325"/>
    </location>
</feature>
<keyword evidence="6" id="KW-0325">Glycoprotein</keyword>
<dbReference type="InterPro" id="IPR045087">
    <property type="entry name" value="Cu-oxidase_fam"/>
</dbReference>
<accession>A0A2A9PJP8</accession>
<evidence type="ECO:0000256" key="4">
    <source>
        <dbReference type="ARBA" id="ARBA00023002"/>
    </source>
</evidence>
<dbReference type="InterPro" id="IPR008972">
    <property type="entry name" value="Cupredoxin"/>
</dbReference>
<keyword evidence="12" id="KW-1185">Reference proteome</keyword>
<evidence type="ECO:0000256" key="7">
    <source>
        <dbReference type="SAM" id="SignalP"/>
    </source>
</evidence>
<feature type="chain" id="PRO_5012315343" description="L-ascorbate oxidase" evidence="7">
    <location>
        <begin position="17"/>
        <end position="617"/>
    </location>
</feature>
<evidence type="ECO:0000259" key="9">
    <source>
        <dbReference type="Pfam" id="PF07731"/>
    </source>
</evidence>
<dbReference type="Pfam" id="PF00394">
    <property type="entry name" value="Cu-oxidase"/>
    <property type="match status" value="1"/>
</dbReference>
<feature type="signal peptide" evidence="7">
    <location>
        <begin position="1"/>
        <end position="16"/>
    </location>
</feature>
<organism evidence="11 12">
    <name type="scientific">Ophiocordyceps unilateralis</name>
    <name type="common">Zombie-ant fungus</name>
    <name type="synonym">Torrubia unilateralis</name>
    <dbReference type="NCBI Taxonomy" id="268505"/>
    <lineage>
        <taxon>Eukaryota</taxon>
        <taxon>Fungi</taxon>
        <taxon>Dikarya</taxon>
        <taxon>Ascomycota</taxon>
        <taxon>Pezizomycotina</taxon>
        <taxon>Sordariomycetes</taxon>
        <taxon>Hypocreomycetidae</taxon>
        <taxon>Hypocreales</taxon>
        <taxon>Ophiocordycipitaceae</taxon>
        <taxon>Ophiocordyceps</taxon>
    </lineage>
</organism>
<evidence type="ECO:0000256" key="1">
    <source>
        <dbReference type="ARBA" id="ARBA00010609"/>
    </source>
</evidence>
<name>A0A2A9PJP8_OPHUN</name>
<evidence type="ECO:0000259" key="8">
    <source>
        <dbReference type="Pfam" id="PF00394"/>
    </source>
</evidence>
<comment type="caution">
    <text evidence="11">The sequence shown here is derived from an EMBL/GenBank/DDBJ whole genome shotgun (WGS) entry which is preliminary data.</text>
</comment>
<protein>
    <recommendedName>
        <fullName evidence="13">L-ascorbate oxidase</fullName>
    </recommendedName>
</protein>
<feature type="domain" description="Plastocyanin-like" evidence="10">
    <location>
        <begin position="45"/>
        <end position="152"/>
    </location>
</feature>
<dbReference type="PROSITE" id="PS00080">
    <property type="entry name" value="MULTICOPPER_OXIDASE2"/>
    <property type="match status" value="1"/>
</dbReference>
<evidence type="ECO:0000313" key="12">
    <source>
        <dbReference type="Proteomes" id="UP000037136"/>
    </source>
</evidence>
<keyword evidence="2" id="KW-0479">Metal-binding</keyword>
<dbReference type="InterPro" id="IPR017762">
    <property type="entry name" value="Multicopper_oxidase_fun"/>
</dbReference>
<evidence type="ECO:0000256" key="5">
    <source>
        <dbReference type="ARBA" id="ARBA00023008"/>
    </source>
</evidence>
<dbReference type="STRING" id="268505.A0A2A9PJP8"/>
<evidence type="ECO:0000259" key="10">
    <source>
        <dbReference type="Pfam" id="PF07732"/>
    </source>
</evidence>
<dbReference type="GO" id="GO:0005507">
    <property type="term" value="F:copper ion binding"/>
    <property type="evidence" value="ECO:0007669"/>
    <property type="project" value="InterPro"/>
</dbReference>
<evidence type="ECO:0000256" key="2">
    <source>
        <dbReference type="ARBA" id="ARBA00022723"/>
    </source>
</evidence>
<gene>
    <name evidence="11" type="ORF">XA68_18139</name>
</gene>
<feature type="domain" description="Plastocyanin-like" evidence="9">
    <location>
        <begin position="442"/>
        <end position="576"/>
    </location>
</feature>
<dbReference type="NCBIfam" id="TIGR03390">
    <property type="entry name" value="ascorbOXfungal"/>
    <property type="match status" value="1"/>
</dbReference>
<keyword evidence="4" id="KW-0560">Oxidoreductase</keyword>
<dbReference type="InterPro" id="IPR011707">
    <property type="entry name" value="Cu-oxidase-like_N"/>
</dbReference>
<evidence type="ECO:0000256" key="6">
    <source>
        <dbReference type="ARBA" id="ARBA00023180"/>
    </source>
</evidence>
<reference evidence="11 12" key="2">
    <citation type="journal article" date="2017" name="Sci. Rep.">
        <title>Ant-infecting Ophiocordyceps genomes reveal a high diversity of potential behavioral manipulation genes and a possible major role for enterotoxins.</title>
        <authorList>
            <person name="de Bekker C."/>
            <person name="Ohm R.A."/>
            <person name="Evans H.C."/>
            <person name="Brachmann A."/>
            <person name="Hughes D.P."/>
        </authorList>
    </citation>
    <scope>NUCLEOTIDE SEQUENCE [LARGE SCALE GENOMIC DNA]</scope>
    <source>
        <strain evidence="11 12">SC16a</strain>
    </source>
</reference>
<comment type="similarity">
    <text evidence="1">Belongs to the multicopper oxidase family.</text>
</comment>
<dbReference type="PANTHER" id="PTHR11709">
    <property type="entry name" value="MULTI-COPPER OXIDASE"/>
    <property type="match status" value="1"/>
</dbReference>
<dbReference type="GO" id="GO:0016491">
    <property type="term" value="F:oxidoreductase activity"/>
    <property type="evidence" value="ECO:0007669"/>
    <property type="project" value="UniProtKB-KW"/>
</dbReference>
<sequence length="617" mass="69171">MLLPLLFSLFAAGGAASSATLHEHRHGSFFPDEVLRVKRGSINSGGIHQLSALANGSMPGPTIRIPEDKVVWIRVYNDMDNANLTMHWHGLAQAAYPFSDGTPLASQWPIPPNHFFDYQLKAEKGSAGSYFYHSHVGMQALTVAGPLIVQDSSPPPYPSDGERLMFLQELWKQPEDTMNEGLLATPAKWPGEPVTWLVNGKATNQRRSNSTTRLNGTHELAIINVEPQKTYRFRFMAASALSVLLLAFEGHQRLDIIQADGEYTKPYPVEMIQMGSGQRFEALLKTKTCQELKTLYNGRLDFYVQLEARERPMPITTYAVLRYQNTCNFDKVERVSAKEAPRHGKPLTLPGTIEDYLDYKLEPLSTEGEKFPSAAEVTRRVILNLQQVRNHYQVWTINNESWSEEPNDVLPHSRPQEPYLISLYRNHTAYLPDYNAAVAHGGLDPYTKTYPARVGEVIEVVLQHLNSKTQVSPPPGRSRFPLLPQTHPWHAHGAHYWDAGGGRGAWDAATAESRLSGTRPIRRDTTLLYGYGKEMASGEKVGWRMWRMRVTQPGVWMVHCHMPAHMVGGLQTVWVHGDAGHLLKVPRPAVDGYLEFGGSAYGTASRVPRVLHFGETD</sequence>
<dbReference type="Gene3D" id="2.60.40.420">
    <property type="entry name" value="Cupredoxins - blue copper proteins"/>
    <property type="match status" value="3"/>
</dbReference>
<evidence type="ECO:0000256" key="3">
    <source>
        <dbReference type="ARBA" id="ARBA00022729"/>
    </source>
</evidence>
<reference evidence="11 12" key="1">
    <citation type="journal article" date="2015" name="BMC Genomics">
        <title>Gene expression during zombie ant biting behavior reflects the complexity underlying fungal parasitic behavioral manipulation.</title>
        <authorList>
            <person name="de Bekker C."/>
            <person name="Ohm R.A."/>
            <person name="Loreto R.G."/>
            <person name="Sebastian A."/>
            <person name="Albert I."/>
            <person name="Merrow M."/>
            <person name="Brachmann A."/>
            <person name="Hughes D.P."/>
        </authorList>
    </citation>
    <scope>NUCLEOTIDE SEQUENCE [LARGE SCALE GENOMIC DNA]</scope>
    <source>
        <strain evidence="11 12">SC16a</strain>
    </source>
</reference>
<dbReference type="PROSITE" id="PS00079">
    <property type="entry name" value="MULTICOPPER_OXIDASE1"/>
    <property type="match status" value="1"/>
</dbReference>
<dbReference type="OrthoDB" id="2121828at2759"/>
<keyword evidence="5" id="KW-0186">Copper</keyword>
<dbReference type="AlphaFoldDB" id="A0A2A9PJP8"/>
<dbReference type="SUPFAM" id="SSF49503">
    <property type="entry name" value="Cupredoxins"/>
    <property type="match status" value="3"/>
</dbReference>
<dbReference type="InterPro" id="IPR033138">
    <property type="entry name" value="Cu_oxidase_CS"/>
</dbReference>
<evidence type="ECO:0000313" key="11">
    <source>
        <dbReference type="EMBL" id="PFH61132.1"/>
    </source>
</evidence>
<keyword evidence="3 7" id="KW-0732">Signal</keyword>
<dbReference type="InterPro" id="IPR001117">
    <property type="entry name" value="Cu-oxidase_2nd"/>
</dbReference>
<dbReference type="InterPro" id="IPR002355">
    <property type="entry name" value="Cu_oxidase_Cu_BS"/>
</dbReference>